<dbReference type="SMART" id="SM00543">
    <property type="entry name" value="MIF4G"/>
    <property type="match status" value="1"/>
</dbReference>
<feature type="compositionally biased region" description="Polar residues" evidence="6">
    <location>
        <begin position="141"/>
        <end position="152"/>
    </location>
</feature>
<feature type="compositionally biased region" description="Polar residues" evidence="6">
    <location>
        <begin position="198"/>
        <end position="216"/>
    </location>
</feature>
<feature type="region of interest" description="Disordered" evidence="6">
    <location>
        <begin position="613"/>
        <end position="635"/>
    </location>
</feature>
<dbReference type="GO" id="GO:0003729">
    <property type="term" value="F:mRNA binding"/>
    <property type="evidence" value="ECO:0007669"/>
    <property type="project" value="TreeGrafter"/>
</dbReference>
<feature type="compositionally biased region" description="Basic and acidic residues" evidence="6">
    <location>
        <begin position="1617"/>
        <end position="1634"/>
    </location>
</feature>
<comment type="caution">
    <text evidence="9">The sequence shown here is derived from an EMBL/GenBank/DDBJ whole genome shotgun (WGS) entry which is preliminary data.</text>
</comment>
<dbReference type="FunFam" id="1.25.40.180:FF:000034">
    <property type="entry name" value="Eukaryotic translation initiation factor 4G"/>
    <property type="match status" value="1"/>
</dbReference>
<dbReference type="GO" id="GO:0016281">
    <property type="term" value="C:eukaryotic translation initiation factor 4F complex"/>
    <property type="evidence" value="ECO:0007669"/>
    <property type="project" value="TreeGrafter"/>
</dbReference>
<feature type="transmembrane region" description="Helical" evidence="7">
    <location>
        <begin position="13"/>
        <end position="32"/>
    </location>
</feature>
<sequence>MLETLATSCIMEFLLFTWKGRIFLGFLFASHLRCFDGLNNGSDLLFFFFILFLTRFNLVSLMLQRREKEEEERGIEFMSFNQSRAERSESLSRRHGRSGIYSQQQRSFAGGGGAAPPTSPALSTNKSFKKSGTGQGGQSRMGPTTTLSSESNVVVATTRATPNGVRVQSQLHDVPVLGAGKPIDSYVPKSSRALPKAPSSQSELASAAADSSTPGTPSKGDVSKSFPLQFGSISPGFMNGMQIPARTTSAPPNLDEQKRDQDILQARHDSYKSIPTMSIPSAPKPQKKNVVSANQPNIVESHPSSQAKRDSQVQIPVAPIATTAQKSTATPIPGISMPISYQQPQIPLQFGGPGAQMQSQGIRASSLQLPMPLPVGNASQVQQQIFVPGLQSHPLQPQGMMHQGQSLGFTPQMGHQLAPQLGNLGIGVTSQFTPQQQVGIFGGPRRTVKITHPDTHEELKLDKRTDMHSDVGSSGPRVHPLVPPQSQPIQTFSPAHPINYYSPIQPNSYNSSMFFQSPTSLPLTSAQMTLSSSATRYNYPVGQGGPPISFVNPSVHNPLPVSKAGPPMHGITELANLEHPRDGFVVTPFAPSASVQVTVKPSVTPLAEKVVTSVTVSSSATKGESPKLVRQPSGEASVFSQQVDSEINLDSCLQQPKSIAESSDSMSLPVTVKHSASVPLHGLPPSPSPVPPTPVEESATAVNITEGQGREPVRSSNSLKDQKRRPSKKEPQLSQQQHQAGSSDVAGSLKSPLSKLSGDNSSSDDARQASINPEKRVGELTNVSSMPPNVEPSVYSSSDADGDKALTSTSVSSGLILEAAGEALQDAHAGSCDASTMLDDGGLDGEGDPCEPSKSVCLEADGNTSKKLDDSLLTKQNDCAMLDVGLKQETKVIEEQRNTRRPDGSSQDCSNSEMHSGSNVSEPTEGKEEEEVVPHVAVSDNVEEMNVGESSCAETKFVDVNSASGRSSEVVRTVDNLVRPLNISSSSIDGTTAPSHYSSTDALEYETSSAASKTGSERSTLCQEVAMTGSGILSQESTTAPYSASSEVTWKHEGRGTERTIGGQTYTSLLESKDKISMEQNRAMSSAEKKKLWKECLLKADAAGITSDLYLAYKGPEEKHETHVMSESVDSSAADVKQADRGDTKRNTVAVEDDGQNKSELDDWEDVAEIPTPKLKTSENRELVHGATKHDDEYGGKVMGKKKYTKDFLLTFSKQFRDLPVGFENSADIQMSGLVAAYVVDHDSHTSSGRIIDRPTGGSRLERHGSGIVDDRWGKAPGSFGSGRDPRVDITHGGVAISFRPGQAGSHGVLRNPCGQSSGQHIGGLLSAPMQALASPGGLARNSLDAARWQRSTGFQMRLIPAPQSPLQAMHKAEKKYEVGKASDGEQTKQRRVKAILNKLTPQNFKKLFEQVKEVNIDSAVTLTGVISQIFDKALMEPTFCEMYADFCYHLAGALPGFNEDNEKITFKRLLLNKCQEEFERGEREQAEANRVEEGEIKQSNEEREQKKVQARRRMLGNIRLIGELYKKKMLTERIMHECINKLLGQHQNPDEEDVEALCKLMSTIGEMIDHPKVKVHMDAYFDVMLKLSNNHKLSSRVRFMLKDAIDLRKNKWQQRRKVEGPKKIEEVHRDAAQERQLQTSRLSRGGPGISSVRRGQPIDYGPRGSTALFSLNPQQMSGLRSFPPQVRGYGTQDVRLEDRHSLESRMLSVPLPQRPIDDDSITLGPQGGLARGMSIRGQPLIASAPSPDVSSMTGDPRRMASGPNGYSSASDRAFNSREDLLPRYGPERFMAAHAYDKSNSVERCTSGGRDSRNADRAFDRSMATLIGIDHGSSTGVHGLPMESKMSEDHLRNKSISAIREYYSARNEDEVRLCIKEFNSPSFYPDMVMLWVSDSFECKNDIDRDLLAKLLVTLCKSRDGLLSQEQLIKGFEAVLSTLEDAVTDSPKAAEYLGRILGKVISENVVTLGEVGRIIHGGGKVLGTGLASDVLVTILEIIKQERGDSTLREMRMSSNLRLEDFRHPDPIKSRRLDAFM</sequence>
<feature type="region of interest" description="Disordered" evidence="6">
    <location>
        <begin position="1484"/>
        <end position="1508"/>
    </location>
</feature>
<feature type="region of interest" description="Disordered" evidence="6">
    <location>
        <begin position="678"/>
        <end position="697"/>
    </location>
</feature>
<evidence type="ECO:0000256" key="2">
    <source>
        <dbReference type="ARBA" id="ARBA00022540"/>
    </source>
</evidence>
<keyword evidence="4" id="KW-0648">Protein biosynthesis</keyword>
<dbReference type="SMART" id="SM00544">
    <property type="entry name" value="MA3"/>
    <property type="match status" value="1"/>
</dbReference>
<feature type="region of interest" description="Disordered" evidence="6">
    <location>
        <begin position="1124"/>
        <end position="1144"/>
    </location>
</feature>
<evidence type="ECO:0000256" key="3">
    <source>
        <dbReference type="ARBA" id="ARBA00022845"/>
    </source>
</evidence>
<evidence type="ECO:0000313" key="10">
    <source>
        <dbReference type="Proteomes" id="UP000283530"/>
    </source>
</evidence>
<keyword evidence="7" id="KW-0812">Transmembrane</keyword>
<keyword evidence="7" id="KW-1133">Transmembrane helix</keyword>
<dbReference type="Pfam" id="PF02854">
    <property type="entry name" value="MIF4G"/>
    <property type="match status" value="1"/>
</dbReference>
<dbReference type="STRING" id="337451.A0A3S5WGN5"/>
<feature type="region of interest" description="Disordered" evidence="6">
    <location>
        <begin position="86"/>
        <end position="152"/>
    </location>
</feature>
<feature type="region of interest" description="Disordered" evidence="6">
    <location>
        <begin position="703"/>
        <end position="806"/>
    </location>
</feature>
<keyword evidence="10" id="KW-1185">Reference proteome</keyword>
<evidence type="ECO:0000256" key="6">
    <source>
        <dbReference type="SAM" id="MobiDB-lite"/>
    </source>
</evidence>
<dbReference type="OrthoDB" id="514777at2759"/>
<gene>
    <name evidence="9" type="ORF">CKAN_00923200</name>
</gene>
<evidence type="ECO:0000313" key="9">
    <source>
        <dbReference type="EMBL" id="RWR80586.1"/>
    </source>
</evidence>
<feature type="compositionally biased region" description="Pro residues" evidence="6">
    <location>
        <begin position="682"/>
        <end position="694"/>
    </location>
</feature>
<dbReference type="GO" id="GO:0006417">
    <property type="term" value="P:regulation of translation"/>
    <property type="evidence" value="ECO:0007669"/>
    <property type="project" value="UniProtKB-KW"/>
</dbReference>
<dbReference type="FunFam" id="1.25.40.180:FF:000024">
    <property type="entry name" value="Eukaryotic translation initiation factor 4G"/>
    <property type="match status" value="1"/>
</dbReference>
<feature type="transmembrane region" description="Helical" evidence="7">
    <location>
        <begin position="44"/>
        <end position="63"/>
    </location>
</feature>
<dbReference type="GO" id="GO:0003743">
    <property type="term" value="F:translation initiation factor activity"/>
    <property type="evidence" value="ECO:0007669"/>
    <property type="project" value="UniProtKB-KW"/>
</dbReference>
<evidence type="ECO:0000256" key="1">
    <source>
        <dbReference type="ARBA" id="ARBA00005775"/>
    </source>
</evidence>
<comment type="similarity">
    <text evidence="1">Belongs to the eukaryotic initiation factor 4G family.</text>
</comment>
<feature type="compositionally biased region" description="Low complexity" evidence="6">
    <location>
        <begin position="748"/>
        <end position="757"/>
    </location>
</feature>
<keyword evidence="3" id="KW-0810">Translation regulation</keyword>
<feature type="domain" description="MI" evidence="8">
    <location>
        <begin position="1850"/>
        <end position="1975"/>
    </location>
</feature>
<feature type="region of interest" description="Disordered" evidence="6">
    <location>
        <begin position="1246"/>
        <end position="1287"/>
    </location>
</feature>
<keyword evidence="2 9" id="KW-0396">Initiation factor</keyword>
<feature type="compositionally biased region" description="Polar residues" evidence="6">
    <location>
        <begin position="904"/>
        <end position="919"/>
    </location>
</feature>
<dbReference type="EMBL" id="QPKB01000003">
    <property type="protein sequence ID" value="RWR80586.1"/>
    <property type="molecule type" value="Genomic_DNA"/>
</dbReference>
<accession>A0A3S5WGN5</accession>
<dbReference type="SUPFAM" id="SSF48371">
    <property type="entry name" value="ARM repeat"/>
    <property type="match status" value="2"/>
</dbReference>
<organism evidence="9 10">
    <name type="scientific">Cinnamomum micranthum f. kanehirae</name>
    <dbReference type="NCBI Taxonomy" id="337451"/>
    <lineage>
        <taxon>Eukaryota</taxon>
        <taxon>Viridiplantae</taxon>
        <taxon>Streptophyta</taxon>
        <taxon>Embryophyta</taxon>
        <taxon>Tracheophyta</taxon>
        <taxon>Spermatophyta</taxon>
        <taxon>Magnoliopsida</taxon>
        <taxon>Magnoliidae</taxon>
        <taxon>Laurales</taxon>
        <taxon>Lauraceae</taxon>
        <taxon>Cinnamomum</taxon>
    </lineage>
</organism>
<evidence type="ECO:0000259" key="8">
    <source>
        <dbReference type="PROSITE" id="PS51366"/>
    </source>
</evidence>
<evidence type="ECO:0000256" key="7">
    <source>
        <dbReference type="SAM" id="Phobius"/>
    </source>
</evidence>
<keyword evidence="7" id="KW-0472">Membrane</keyword>
<dbReference type="Proteomes" id="UP000283530">
    <property type="component" value="Unassembled WGS sequence"/>
</dbReference>
<feature type="region of interest" description="Disordered" evidence="6">
    <location>
        <begin position="838"/>
        <end position="858"/>
    </location>
</feature>
<name>A0A3S5WGN5_9MAGN</name>
<feature type="region of interest" description="Disordered" evidence="6">
    <location>
        <begin position="187"/>
        <end position="227"/>
    </location>
</feature>
<evidence type="ECO:0000256" key="5">
    <source>
        <dbReference type="ARBA" id="ARBA00067320"/>
    </source>
</evidence>
<dbReference type="Gene3D" id="1.25.40.180">
    <property type="match status" value="2"/>
</dbReference>
<feature type="compositionally biased region" description="Polar residues" evidence="6">
    <location>
        <begin position="732"/>
        <end position="742"/>
    </location>
</feature>
<evidence type="ECO:0000256" key="4">
    <source>
        <dbReference type="ARBA" id="ARBA00022917"/>
    </source>
</evidence>
<feature type="compositionally biased region" description="Basic and acidic residues" evidence="6">
    <location>
        <begin position="1049"/>
        <end position="1058"/>
    </location>
</feature>
<feature type="region of interest" description="Disordered" evidence="6">
    <location>
        <begin position="891"/>
        <end position="932"/>
    </location>
</feature>
<proteinExistence type="inferred from homology"/>
<protein>
    <recommendedName>
        <fullName evidence="5">Eukaryotic translation initiation factor 4G</fullName>
    </recommendedName>
</protein>
<dbReference type="InterPro" id="IPR003890">
    <property type="entry name" value="MIF4G-like_typ-3"/>
</dbReference>
<feature type="region of interest" description="Disordered" evidence="6">
    <location>
        <begin position="1740"/>
        <end position="1774"/>
    </location>
</feature>
<dbReference type="InterPro" id="IPR003891">
    <property type="entry name" value="Initiation_fac_eIF4g_MI"/>
</dbReference>
<feature type="compositionally biased region" description="Basic and acidic residues" evidence="6">
    <location>
        <begin position="1260"/>
        <end position="1274"/>
    </location>
</feature>
<dbReference type="Pfam" id="PF02847">
    <property type="entry name" value="MA3"/>
    <property type="match status" value="1"/>
</dbReference>
<feature type="compositionally biased region" description="Polar residues" evidence="6">
    <location>
        <begin position="122"/>
        <end position="132"/>
    </location>
</feature>
<feature type="region of interest" description="Disordered" evidence="6">
    <location>
        <begin position="1045"/>
        <end position="1065"/>
    </location>
</feature>
<dbReference type="PANTHER" id="PTHR23253">
    <property type="entry name" value="EUKARYOTIC TRANSLATION INITIATION FACTOR 4 GAMMA"/>
    <property type="match status" value="1"/>
</dbReference>
<reference evidence="9 10" key="1">
    <citation type="journal article" date="2019" name="Nat. Plants">
        <title>Stout camphor tree genome fills gaps in understanding of flowering plant genome evolution.</title>
        <authorList>
            <person name="Chaw S.M."/>
            <person name="Liu Y.C."/>
            <person name="Wu Y.W."/>
            <person name="Wang H.Y."/>
            <person name="Lin C.I."/>
            <person name="Wu C.S."/>
            <person name="Ke H.M."/>
            <person name="Chang L.Y."/>
            <person name="Hsu C.Y."/>
            <person name="Yang H.T."/>
            <person name="Sudianto E."/>
            <person name="Hsu M.H."/>
            <person name="Wu K.P."/>
            <person name="Wang L.N."/>
            <person name="Leebens-Mack J.H."/>
            <person name="Tsai I.J."/>
        </authorList>
    </citation>
    <scope>NUCLEOTIDE SEQUENCE [LARGE SCALE GENOMIC DNA]</scope>
    <source>
        <strain evidence="10">cv. Chaw 1501</strain>
        <tissue evidence="9">Young leaves</tissue>
    </source>
</reference>
<dbReference type="PROSITE" id="PS51366">
    <property type="entry name" value="MI"/>
    <property type="match status" value="1"/>
</dbReference>
<feature type="region of interest" description="Disordered" evidence="6">
    <location>
        <begin position="1616"/>
        <end position="1671"/>
    </location>
</feature>
<feature type="compositionally biased region" description="Basic and acidic residues" evidence="6">
    <location>
        <begin position="891"/>
        <end position="903"/>
    </location>
</feature>
<dbReference type="InterPro" id="IPR016024">
    <property type="entry name" value="ARM-type_fold"/>
</dbReference>
<dbReference type="PANTHER" id="PTHR23253:SF9">
    <property type="entry name" value="EUKARYOTIC TRANSLATION INITIATION FACTOR 4 GAMMA 2"/>
    <property type="match status" value="1"/>
</dbReference>